<keyword evidence="4" id="KW-1185">Reference proteome</keyword>
<dbReference type="Gene3D" id="3.40.710.10">
    <property type="entry name" value="DD-peptidase/beta-lactamase superfamily"/>
    <property type="match status" value="1"/>
</dbReference>
<feature type="transmembrane region" description="Helical" evidence="1">
    <location>
        <begin position="12"/>
        <end position="34"/>
    </location>
</feature>
<feature type="domain" description="Beta-lactamase-related" evidence="2">
    <location>
        <begin position="47"/>
        <end position="286"/>
    </location>
</feature>
<accession>A0A7X5LMX5</accession>
<dbReference type="PANTHER" id="PTHR43283">
    <property type="entry name" value="BETA-LACTAMASE-RELATED"/>
    <property type="match status" value="1"/>
</dbReference>
<dbReference type="Pfam" id="PF00144">
    <property type="entry name" value="Beta-lactamase"/>
    <property type="match status" value="1"/>
</dbReference>
<dbReference type="AlphaFoldDB" id="A0A7X5LMX5"/>
<keyword evidence="3" id="KW-0378">Hydrolase</keyword>
<reference evidence="3 4" key="1">
    <citation type="submission" date="2020-01" db="EMBL/GenBank/DDBJ databases">
        <authorList>
            <person name="Chen J."/>
            <person name="Zhu S."/>
            <person name="Yang J."/>
        </authorList>
    </citation>
    <scope>NUCLEOTIDE SEQUENCE [LARGE SCALE GENOMIC DNA]</scope>
    <source>
        <strain evidence="3 4">345S023</strain>
    </source>
</reference>
<evidence type="ECO:0000259" key="2">
    <source>
        <dbReference type="Pfam" id="PF00144"/>
    </source>
</evidence>
<evidence type="ECO:0000313" key="3">
    <source>
        <dbReference type="EMBL" id="NDV92332.1"/>
    </source>
</evidence>
<keyword evidence="1" id="KW-0812">Transmembrane</keyword>
<protein>
    <submittedName>
        <fullName evidence="3">Serine hydrolase</fullName>
    </submittedName>
</protein>
<dbReference type="InterPro" id="IPR001466">
    <property type="entry name" value="Beta-lactam-related"/>
</dbReference>
<dbReference type="InterPro" id="IPR012338">
    <property type="entry name" value="Beta-lactam/transpept-like"/>
</dbReference>
<dbReference type="InterPro" id="IPR050789">
    <property type="entry name" value="Diverse_Enzym_Activities"/>
</dbReference>
<name>A0A7X5LMX5_9ALTE</name>
<dbReference type="Proteomes" id="UP000470213">
    <property type="component" value="Unassembled WGS sequence"/>
</dbReference>
<evidence type="ECO:0000256" key="1">
    <source>
        <dbReference type="SAM" id="Phobius"/>
    </source>
</evidence>
<sequence length="341" mass="38691">MTISKTNVLRLLAVVVTFTSIYLFAPWQYGLYYLRPLPNTVQQELDEFIQQGVDGVIIYVDKKGAEPRYYVSGVDNRVTQAPVRHDALFKIASIAKLYDAAAITKLIGEGRLSLESKLSDLLPFTEKRIENAQDITVRMLVQHRSGIPNFTDHALFHWGELDIDIMDLVLDQRADFAPDSDYAYSNSNYVLLQKIIAAITGAPHGQYIQQTLLTPLGLTQTFFSVNQVEKEALMSGYHLGYEQDVRHLDQGYVSTAKEVAIFLRALNEGTFFTEYEQQVYRTLYKYNHSGWVLGYQSIAKYHEEDATVVIQFVSTTGNDLVILTDILYHRIVEILALNNGS</sequence>
<organism evidence="3 4">
    <name type="scientific">Alteromonas profundi</name>
    <dbReference type="NCBI Taxonomy" id="2696062"/>
    <lineage>
        <taxon>Bacteria</taxon>
        <taxon>Pseudomonadati</taxon>
        <taxon>Pseudomonadota</taxon>
        <taxon>Gammaproteobacteria</taxon>
        <taxon>Alteromonadales</taxon>
        <taxon>Alteromonadaceae</taxon>
        <taxon>Alteromonas/Salinimonas group</taxon>
        <taxon>Alteromonas</taxon>
    </lineage>
</organism>
<proteinExistence type="predicted"/>
<dbReference type="EMBL" id="JAAAWN010000021">
    <property type="protein sequence ID" value="NDV92332.1"/>
    <property type="molecule type" value="Genomic_DNA"/>
</dbReference>
<dbReference type="SUPFAM" id="SSF56601">
    <property type="entry name" value="beta-lactamase/transpeptidase-like"/>
    <property type="match status" value="1"/>
</dbReference>
<keyword evidence="1" id="KW-1133">Transmembrane helix</keyword>
<gene>
    <name evidence="3" type="ORF">GTH32_14210</name>
</gene>
<dbReference type="GO" id="GO:0016787">
    <property type="term" value="F:hydrolase activity"/>
    <property type="evidence" value="ECO:0007669"/>
    <property type="project" value="UniProtKB-KW"/>
</dbReference>
<dbReference type="RefSeq" id="WP_163086987.1">
    <property type="nucleotide sequence ID" value="NZ_JAAAWN010000021.1"/>
</dbReference>
<evidence type="ECO:0000313" key="4">
    <source>
        <dbReference type="Proteomes" id="UP000470213"/>
    </source>
</evidence>
<comment type="caution">
    <text evidence="3">The sequence shown here is derived from an EMBL/GenBank/DDBJ whole genome shotgun (WGS) entry which is preliminary data.</text>
</comment>
<keyword evidence="1" id="KW-0472">Membrane</keyword>